<feature type="region of interest" description="Disordered" evidence="1">
    <location>
        <begin position="815"/>
        <end position="867"/>
    </location>
</feature>
<feature type="compositionally biased region" description="Low complexity" evidence="1">
    <location>
        <begin position="852"/>
        <end position="861"/>
    </location>
</feature>
<evidence type="ECO:0000313" key="7">
    <source>
        <dbReference type="Proteomes" id="UP000177029"/>
    </source>
</evidence>
<feature type="transmembrane region" description="Helical" evidence="2">
    <location>
        <begin position="6"/>
        <end position="26"/>
    </location>
</feature>
<comment type="caution">
    <text evidence="6">The sequence shown here is derived from an EMBL/GenBank/DDBJ whole genome shotgun (WGS) entry which is preliminary data.</text>
</comment>
<dbReference type="Gene3D" id="3.20.20.80">
    <property type="entry name" value="Glycosidases"/>
    <property type="match status" value="1"/>
</dbReference>
<evidence type="ECO:0000313" key="6">
    <source>
        <dbReference type="EMBL" id="OGM91216.1"/>
    </source>
</evidence>
<feature type="domain" description="DUF5060" evidence="5">
    <location>
        <begin position="47"/>
        <end position="118"/>
    </location>
</feature>
<dbReference type="InterPro" id="IPR013783">
    <property type="entry name" value="Ig-like_fold"/>
</dbReference>
<dbReference type="AlphaFoldDB" id="A0A1F8DS38"/>
<name>A0A1F8DS38_9BACT</name>
<evidence type="ECO:0008006" key="8">
    <source>
        <dbReference type="Google" id="ProtNLM"/>
    </source>
</evidence>
<accession>A0A1F8DS38</accession>
<keyword evidence="2" id="KW-1133">Transmembrane helix</keyword>
<reference evidence="6 7" key="1">
    <citation type="journal article" date="2016" name="Nat. Commun.">
        <title>Thousands of microbial genomes shed light on interconnected biogeochemical processes in an aquifer system.</title>
        <authorList>
            <person name="Anantharaman K."/>
            <person name="Brown C.T."/>
            <person name="Hug L.A."/>
            <person name="Sharon I."/>
            <person name="Castelle C.J."/>
            <person name="Probst A.J."/>
            <person name="Thomas B.C."/>
            <person name="Singh A."/>
            <person name="Wilkins M.J."/>
            <person name="Karaoz U."/>
            <person name="Brodie E.L."/>
            <person name="Williams K.H."/>
            <person name="Hubbard S.S."/>
            <person name="Banfield J.F."/>
        </authorList>
    </citation>
    <scope>NUCLEOTIDE SEQUENCE [LARGE SCALE GENOMIC DNA]</scope>
</reference>
<evidence type="ECO:0000256" key="1">
    <source>
        <dbReference type="SAM" id="MobiDB-lite"/>
    </source>
</evidence>
<dbReference type="PANTHER" id="PTHR37836">
    <property type="entry name" value="LMO1036 PROTEIN"/>
    <property type="match status" value="1"/>
</dbReference>
<dbReference type="InterPro" id="IPR025277">
    <property type="entry name" value="Apiosidase-like_cat_dom"/>
</dbReference>
<dbReference type="SUPFAM" id="SSF51445">
    <property type="entry name" value="(Trans)glycosidases"/>
    <property type="match status" value="1"/>
</dbReference>
<sequence length="1023" mass="111573">MEEKHIHAATAFLILLFIVANIFLYAQEGGKNYNSLLLTAQVGGATIGQYEIYELTLQDSGTYANPYTQATVSATFTGTSGNASGKSMTIKGFWDGGDTWKIRFAPPYTGTYSYQTSSSDSGLNNKSGAITAVSSSKKGRVTIDPSNPLYFKWSNGDRYLMVGDTWWDHLYDSGTPANEKAFTDTLFNIGVNTRINQNFNYAQINIWYSNTNNTLHGETSFTNGNKNTINPEFFQYVDSRIQYAADKNFIIGLLLGWADDNFYSQFTIAQRHNFAQYIINRYAAYPVIWVSVGEYNEYGSETDWDDIADYFRTNDPYNNLTTIHPNNEFPELDPEDHLDFYMVQKYTNLFSDAVTARSLGMPYINGEYGYEPAGYHSSQDAINILIDSWRLIMGGSAGLVYGNFEWWRYGDEDSLSQQGAIYTSHLADFWNSGIQYWKFNSFIDLGSNRFEAKKNGLEHVYWTESSGAFAINLSDMMGTVQAQWYNATNGTWGSEFSLNAGSSVSVTPPASHYALRIWQGTQSTTPTPQNNPPAASISQPSSNNGTVSKGSTVQFGGTATDADSSSLTVGWHIDRLGDGWEKALIKQTTQAPGQSSGSLSMAGSKTNENNQLVSLEAIGAIYELVLVISDGVNPPVEARRSFVLVEPQNIPPTISLTSPSHNSSHPAGSPLILSASASDSDGTVTKVEFFRGTTLLGTDTSFPHQYTWPNPPAGTYTLVAKATDNNNTQTISQSVGITITSPQISPTQTESPESRPGWTFCSYEFAYCDFSGAKEVQYGLAGHYTTRIITDGTACGNEVFPDPYQGYKKQCFYRDIQPTPSPTPTQTTSTGGSGGGGGGSTIRRSPSPRPSPTSTTQPPTSDSINPLSDLQSRIQTLFSILQSLFLKVAQQKALQTAPLINTTPIQPSQIDPCPNGICSVSGGDIFTPTSPSTPSINSGQASSGFNRNLTIGSQGEDVRQLQIYLNQKGFLVATSGAGSPNNETTLFGQRTQQALARFQQANGINPPQGYFGPFTREYISGNP</sequence>
<dbReference type="PANTHER" id="PTHR37836:SF2">
    <property type="entry name" value="DUF4038 DOMAIN-CONTAINING PROTEIN"/>
    <property type="match status" value="1"/>
</dbReference>
<dbReference type="Proteomes" id="UP000177029">
    <property type="component" value="Unassembled WGS sequence"/>
</dbReference>
<dbReference type="Pfam" id="PF13204">
    <property type="entry name" value="Apiosidase"/>
    <property type="match status" value="1"/>
</dbReference>
<feature type="compositionally biased region" description="Gly residues" evidence="1">
    <location>
        <begin position="831"/>
        <end position="840"/>
    </location>
</feature>
<dbReference type="EMBL" id="MGIP01000011">
    <property type="protein sequence ID" value="OGM91216.1"/>
    <property type="molecule type" value="Genomic_DNA"/>
</dbReference>
<proteinExistence type="predicted"/>
<feature type="compositionally biased region" description="Polar residues" evidence="1">
    <location>
        <begin position="537"/>
        <end position="563"/>
    </location>
</feature>
<dbReference type="InterPro" id="IPR017853">
    <property type="entry name" value="GH"/>
</dbReference>
<feature type="domain" description="Apiosidase-like catalytic" evidence="4">
    <location>
        <begin position="150"/>
        <end position="431"/>
    </location>
</feature>
<evidence type="ECO:0000259" key="5">
    <source>
        <dbReference type="Pfam" id="PF16586"/>
    </source>
</evidence>
<dbReference type="InterPro" id="IPR032260">
    <property type="entry name" value="DUF5060"/>
</dbReference>
<gene>
    <name evidence="6" type="ORF">A2755_02325</name>
</gene>
<evidence type="ECO:0000256" key="2">
    <source>
        <dbReference type="SAM" id="Phobius"/>
    </source>
</evidence>
<dbReference type="Gene3D" id="2.60.40.10">
    <property type="entry name" value="Immunoglobulins"/>
    <property type="match status" value="2"/>
</dbReference>
<evidence type="ECO:0000259" key="3">
    <source>
        <dbReference type="Pfam" id="PF01471"/>
    </source>
</evidence>
<feature type="region of interest" description="Disordered" evidence="1">
    <location>
        <begin position="522"/>
        <end position="563"/>
    </location>
</feature>
<dbReference type="Pfam" id="PF16586">
    <property type="entry name" value="DUF5060"/>
    <property type="match status" value="1"/>
</dbReference>
<protein>
    <recommendedName>
        <fullName evidence="8">DUF4038 domain-containing protein</fullName>
    </recommendedName>
</protein>
<dbReference type="Gene3D" id="1.10.101.10">
    <property type="entry name" value="PGBD-like superfamily/PGBD"/>
    <property type="match status" value="1"/>
</dbReference>
<dbReference type="Pfam" id="PF17957">
    <property type="entry name" value="Big_7"/>
    <property type="match status" value="1"/>
</dbReference>
<evidence type="ECO:0000259" key="4">
    <source>
        <dbReference type="Pfam" id="PF13204"/>
    </source>
</evidence>
<dbReference type="SUPFAM" id="SSF47090">
    <property type="entry name" value="PGBD-like"/>
    <property type="match status" value="1"/>
</dbReference>
<organism evidence="6 7">
    <name type="scientific">Candidatus Wolfebacteria bacterium RIFCSPHIGHO2_01_FULL_48_22</name>
    <dbReference type="NCBI Taxonomy" id="1802555"/>
    <lineage>
        <taxon>Bacteria</taxon>
        <taxon>Candidatus Wolfeibacteriota</taxon>
    </lineage>
</organism>
<dbReference type="InterPro" id="IPR036365">
    <property type="entry name" value="PGBD-like_sf"/>
</dbReference>
<keyword evidence="2" id="KW-0812">Transmembrane</keyword>
<feature type="compositionally biased region" description="Low complexity" evidence="1">
    <location>
        <begin position="522"/>
        <end position="536"/>
    </location>
</feature>
<dbReference type="InterPro" id="IPR002477">
    <property type="entry name" value="Peptidoglycan-bd-like"/>
</dbReference>
<feature type="domain" description="Peptidoglycan binding-like" evidence="3">
    <location>
        <begin position="954"/>
        <end position="1017"/>
    </location>
</feature>
<keyword evidence="2" id="KW-0472">Membrane</keyword>
<dbReference type="InterPro" id="IPR036366">
    <property type="entry name" value="PGBDSf"/>
</dbReference>
<dbReference type="Pfam" id="PF01471">
    <property type="entry name" value="PG_binding_1"/>
    <property type="match status" value="1"/>
</dbReference>